<gene>
    <name evidence="2" type="ORF">FC65_GL001192</name>
</gene>
<accession>A0ABR5PIF3</accession>
<dbReference type="SUPFAM" id="SSF51445">
    <property type="entry name" value="(Trans)glycosidases"/>
    <property type="match status" value="1"/>
</dbReference>
<dbReference type="InterPro" id="IPR006047">
    <property type="entry name" value="GH13_cat_dom"/>
</dbReference>
<dbReference type="EMBL" id="AZFI01000268">
    <property type="protein sequence ID" value="KRM19816.1"/>
    <property type="molecule type" value="Genomic_DNA"/>
</dbReference>
<dbReference type="Pfam" id="PF00128">
    <property type="entry name" value="Alpha-amylase"/>
    <property type="match status" value="1"/>
</dbReference>
<sequence length="180" mass="21202">MTNAHFTSLKQYEDLDSINAYHECVEEQNLVSSQKMLSYLADRSRDNSRTPMQWNNKRNAGFSNGEPWFDLNANYKEINVEESLADPDSVLYYYKKLIELRHKYDIIQKGDYVLLDPEDQKAFAYKRHYQGEELLVISNFTSEAISRNYGQENARKLLVSNYSDDKQNELRPFESKAYLI</sequence>
<keyword evidence="3" id="KW-1185">Reference proteome</keyword>
<protein>
    <submittedName>
        <fullName evidence="2">Glucosidase</fullName>
    </submittedName>
</protein>
<evidence type="ECO:0000313" key="3">
    <source>
        <dbReference type="Proteomes" id="UP000051217"/>
    </source>
</evidence>
<dbReference type="PANTHER" id="PTHR10357">
    <property type="entry name" value="ALPHA-AMYLASE FAMILY MEMBER"/>
    <property type="match status" value="1"/>
</dbReference>
<dbReference type="InterPro" id="IPR013780">
    <property type="entry name" value="Glyco_hydro_b"/>
</dbReference>
<dbReference type="SUPFAM" id="SSF51011">
    <property type="entry name" value="Glycosyl hydrolase domain"/>
    <property type="match status" value="1"/>
</dbReference>
<feature type="domain" description="Glycosyl hydrolase family 13 catalytic" evidence="1">
    <location>
        <begin position="25"/>
        <end position="110"/>
    </location>
</feature>
<reference evidence="2 3" key="1">
    <citation type="journal article" date="2015" name="Genome Announc.">
        <title>Expanding the biotechnology potential of lactobacilli through comparative genomics of 213 strains and associated genera.</title>
        <authorList>
            <person name="Sun Z."/>
            <person name="Harris H.M."/>
            <person name="McCann A."/>
            <person name="Guo C."/>
            <person name="Argimon S."/>
            <person name="Zhang W."/>
            <person name="Yang X."/>
            <person name="Jeffery I.B."/>
            <person name="Cooney J.C."/>
            <person name="Kagawa T.F."/>
            <person name="Liu W."/>
            <person name="Song Y."/>
            <person name="Salvetti E."/>
            <person name="Wrobel A."/>
            <person name="Rasinkangas P."/>
            <person name="Parkhill J."/>
            <person name="Rea M.C."/>
            <person name="O'Sullivan O."/>
            <person name="Ritari J."/>
            <person name="Douillard F.P."/>
            <person name="Paul Ross R."/>
            <person name="Yang R."/>
            <person name="Briner A.E."/>
            <person name="Felis G.E."/>
            <person name="de Vos W.M."/>
            <person name="Barrangou R."/>
            <person name="Klaenhammer T.R."/>
            <person name="Caufield P.W."/>
            <person name="Cui Y."/>
            <person name="Zhang H."/>
            <person name="O'Toole P.W."/>
        </authorList>
    </citation>
    <scope>NUCLEOTIDE SEQUENCE [LARGE SCALE GENOMIC DNA]</scope>
    <source>
        <strain evidence="2 3">DSM 15836</strain>
    </source>
</reference>
<dbReference type="Gene3D" id="2.60.40.1180">
    <property type="entry name" value="Golgi alpha-mannosidase II"/>
    <property type="match status" value="1"/>
</dbReference>
<organism evidence="2 3">
    <name type="scientific">Ligilactobacillus acidipiscis DSM 15836</name>
    <dbReference type="NCBI Taxonomy" id="1423716"/>
    <lineage>
        <taxon>Bacteria</taxon>
        <taxon>Bacillati</taxon>
        <taxon>Bacillota</taxon>
        <taxon>Bacilli</taxon>
        <taxon>Lactobacillales</taxon>
        <taxon>Lactobacillaceae</taxon>
        <taxon>Ligilactobacillus</taxon>
    </lineage>
</organism>
<evidence type="ECO:0000313" key="2">
    <source>
        <dbReference type="EMBL" id="KRM19816.1"/>
    </source>
</evidence>
<evidence type="ECO:0000259" key="1">
    <source>
        <dbReference type="Pfam" id="PF00128"/>
    </source>
</evidence>
<dbReference type="InterPro" id="IPR017853">
    <property type="entry name" value="GH"/>
</dbReference>
<name>A0ABR5PIF3_9LACO</name>
<dbReference type="Proteomes" id="UP000051217">
    <property type="component" value="Unassembled WGS sequence"/>
</dbReference>
<comment type="caution">
    <text evidence="2">The sequence shown here is derived from an EMBL/GenBank/DDBJ whole genome shotgun (WGS) entry which is preliminary data.</text>
</comment>
<proteinExistence type="predicted"/>
<dbReference type="PANTHER" id="PTHR10357:SF179">
    <property type="entry name" value="NEUTRAL AND BASIC AMINO ACID TRANSPORT PROTEIN RBAT"/>
    <property type="match status" value="1"/>
</dbReference>
<dbReference type="Gene3D" id="3.20.20.80">
    <property type="entry name" value="Glycosidases"/>
    <property type="match status" value="1"/>
</dbReference>